<dbReference type="SUPFAM" id="SSF90002">
    <property type="entry name" value="Hypothetical protein YjiA, C-terminal domain"/>
    <property type="match status" value="1"/>
</dbReference>
<dbReference type="GO" id="GO:0005525">
    <property type="term" value="F:GTP binding"/>
    <property type="evidence" value="ECO:0007669"/>
    <property type="project" value="UniProtKB-KW"/>
</dbReference>
<dbReference type="Proteomes" id="UP000494040">
    <property type="component" value="Unassembled WGS sequence"/>
</dbReference>
<keyword evidence="4" id="KW-0342">GTP-binding</keyword>
<dbReference type="KEGG" id="clec:106667359"/>
<dbReference type="Gene3D" id="3.40.50.300">
    <property type="entry name" value="P-loop containing nucleotide triphosphate hydrolases"/>
    <property type="match status" value="1"/>
</dbReference>
<evidence type="ECO:0000256" key="4">
    <source>
        <dbReference type="ARBA" id="ARBA00023134"/>
    </source>
</evidence>
<evidence type="ECO:0000256" key="2">
    <source>
        <dbReference type="ARBA" id="ARBA00022801"/>
    </source>
</evidence>
<evidence type="ECO:0000259" key="8">
    <source>
        <dbReference type="Pfam" id="PF02492"/>
    </source>
</evidence>
<dbReference type="InterPro" id="IPR051316">
    <property type="entry name" value="Zinc-reg_GTPase_activator"/>
</dbReference>
<dbReference type="PANTHER" id="PTHR13748:SF31">
    <property type="entry name" value="ZINC-REGULATED GTPASE METALLOPROTEIN ACTIVATOR 1A-RELATED"/>
    <property type="match status" value="1"/>
</dbReference>
<dbReference type="InterPro" id="IPR011629">
    <property type="entry name" value="CobW-like_C"/>
</dbReference>
<dbReference type="EnsemblMetazoa" id="XM_014395257.2">
    <property type="protein sequence ID" value="XP_014250743.1"/>
    <property type="gene ID" value="LOC106667359"/>
</dbReference>
<protein>
    <submittedName>
        <fullName evidence="10">Uncharacterized protein</fullName>
    </submittedName>
</protein>
<evidence type="ECO:0000256" key="7">
    <source>
        <dbReference type="ARBA" id="ARBA00049117"/>
    </source>
</evidence>
<dbReference type="OMA" id="GHSHMDP"/>
<keyword evidence="3" id="KW-0862">Zinc</keyword>
<evidence type="ECO:0000259" key="9">
    <source>
        <dbReference type="Pfam" id="PF07683"/>
    </source>
</evidence>
<dbReference type="AlphaFoldDB" id="A0A8I6RV95"/>
<dbReference type="CDD" id="cd03112">
    <property type="entry name" value="CobW-like"/>
    <property type="match status" value="1"/>
</dbReference>
<dbReference type="SUPFAM" id="SSF52540">
    <property type="entry name" value="P-loop containing nucleoside triphosphate hydrolases"/>
    <property type="match status" value="1"/>
</dbReference>
<evidence type="ECO:0000256" key="3">
    <source>
        <dbReference type="ARBA" id="ARBA00022833"/>
    </source>
</evidence>
<dbReference type="PANTHER" id="PTHR13748">
    <property type="entry name" value="COBW-RELATED"/>
    <property type="match status" value="1"/>
</dbReference>
<dbReference type="GO" id="GO:0016787">
    <property type="term" value="F:hydrolase activity"/>
    <property type="evidence" value="ECO:0007669"/>
    <property type="project" value="UniProtKB-KW"/>
</dbReference>
<dbReference type="Pfam" id="PF07683">
    <property type="entry name" value="CobW_C"/>
    <property type="match status" value="1"/>
</dbReference>
<dbReference type="InterPro" id="IPR036627">
    <property type="entry name" value="CobW-likC_sf"/>
</dbReference>
<gene>
    <name evidence="10" type="primary">106667359</name>
</gene>
<evidence type="ECO:0000256" key="6">
    <source>
        <dbReference type="ARBA" id="ARBA00034320"/>
    </source>
</evidence>
<dbReference type="Pfam" id="PF02492">
    <property type="entry name" value="cobW"/>
    <property type="match status" value="1"/>
</dbReference>
<evidence type="ECO:0000313" key="10">
    <source>
        <dbReference type="EnsemblMetazoa" id="XP_014250743.1"/>
    </source>
</evidence>
<dbReference type="InterPro" id="IPR003495">
    <property type="entry name" value="CobW/HypB/UreG_nucleotide-bd"/>
</dbReference>
<comment type="similarity">
    <text evidence="6">Belongs to the SIMIBI class G3E GTPase family. ZNG1 subfamily.</text>
</comment>
<feature type="domain" description="CobW C-terminal" evidence="9">
    <location>
        <begin position="295"/>
        <end position="363"/>
    </location>
</feature>
<dbReference type="GO" id="GO:0005737">
    <property type="term" value="C:cytoplasm"/>
    <property type="evidence" value="ECO:0007669"/>
    <property type="project" value="TreeGrafter"/>
</dbReference>
<keyword evidence="2" id="KW-0378">Hydrolase</keyword>
<accession>A0A8I6RV95</accession>
<sequence length="368" mass="40690">MDMIEDDVSDLSDEEVPSLVEARFDPVPVTLITGYLGAGKTTLLNYILTEQHNKKIAVILNEFGEGSAMEKSLSVGEKGQLYEEWLELRNGCLCCSVKDNGIKAIENLMKKRGKFDYLLLETTGLADPGPIATMFWLDKELCSDLVLDGVISVVDAKNGLNVLTKGRMATERLENEHESADSPVRQVALGDVILLNKTDLALPEEVDAVKAAIKSINDSAPIVETSYSKVCLDKILDLNAYSGNNVNRIQYLVKEIITAAGDNHVDKTIGTVTLRVGKMDKKSIDDFVQKLLWAKALKNKDGETAEVFRAKGVVNTGEGHVMLQTVYSTYDIEPIQMDQTQDTVLVFIGKFLDKDCLMDMLKEFIKTE</sequence>
<evidence type="ECO:0000313" key="11">
    <source>
        <dbReference type="Proteomes" id="UP000494040"/>
    </source>
</evidence>
<keyword evidence="11" id="KW-1185">Reference proteome</keyword>
<dbReference type="InterPro" id="IPR027417">
    <property type="entry name" value="P-loop_NTPase"/>
</dbReference>
<organism evidence="10 11">
    <name type="scientific">Cimex lectularius</name>
    <name type="common">Bed bug</name>
    <name type="synonym">Acanthia lectularia</name>
    <dbReference type="NCBI Taxonomy" id="79782"/>
    <lineage>
        <taxon>Eukaryota</taxon>
        <taxon>Metazoa</taxon>
        <taxon>Ecdysozoa</taxon>
        <taxon>Arthropoda</taxon>
        <taxon>Hexapoda</taxon>
        <taxon>Insecta</taxon>
        <taxon>Pterygota</taxon>
        <taxon>Neoptera</taxon>
        <taxon>Paraneoptera</taxon>
        <taxon>Hemiptera</taxon>
        <taxon>Heteroptera</taxon>
        <taxon>Panheteroptera</taxon>
        <taxon>Cimicomorpha</taxon>
        <taxon>Cimicidae</taxon>
        <taxon>Cimex</taxon>
    </lineage>
</organism>
<keyword evidence="1" id="KW-0547">Nucleotide-binding</keyword>
<keyword evidence="5" id="KW-0143">Chaperone</keyword>
<evidence type="ECO:0000256" key="5">
    <source>
        <dbReference type="ARBA" id="ARBA00023186"/>
    </source>
</evidence>
<dbReference type="OrthoDB" id="258627at2759"/>
<feature type="domain" description="CobW/HypB/UreG nucleotide-binding" evidence="8">
    <location>
        <begin position="28"/>
        <end position="223"/>
    </location>
</feature>
<reference evidence="10" key="1">
    <citation type="submission" date="2022-01" db="UniProtKB">
        <authorList>
            <consortium name="EnsemblMetazoa"/>
        </authorList>
    </citation>
    <scope>IDENTIFICATION</scope>
</reference>
<dbReference type="Gene3D" id="3.30.1220.10">
    <property type="entry name" value="CobW-like, C-terminal domain"/>
    <property type="match status" value="1"/>
</dbReference>
<evidence type="ECO:0000256" key="1">
    <source>
        <dbReference type="ARBA" id="ARBA00022741"/>
    </source>
</evidence>
<comment type="catalytic activity">
    <reaction evidence="7">
        <text>GTP + H2O = GDP + phosphate + H(+)</text>
        <dbReference type="Rhea" id="RHEA:19669"/>
        <dbReference type="ChEBI" id="CHEBI:15377"/>
        <dbReference type="ChEBI" id="CHEBI:15378"/>
        <dbReference type="ChEBI" id="CHEBI:37565"/>
        <dbReference type="ChEBI" id="CHEBI:43474"/>
        <dbReference type="ChEBI" id="CHEBI:58189"/>
    </reaction>
    <physiologicalReaction direction="left-to-right" evidence="7">
        <dbReference type="Rhea" id="RHEA:19670"/>
    </physiologicalReaction>
</comment>
<proteinExistence type="inferred from homology"/>
<name>A0A8I6RV95_CIMLE</name>